<evidence type="ECO:0000313" key="3">
    <source>
        <dbReference type="Proteomes" id="UP000176633"/>
    </source>
</evidence>
<reference evidence="2 3" key="1">
    <citation type="journal article" date="2016" name="Nat. Commun.">
        <title>Thousands of microbial genomes shed light on interconnected biogeochemical processes in an aquifer system.</title>
        <authorList>
            <person name="Anantharaman K."/>
            <person name="Brown C.T."/>
            <person name="Hug L.A."/>
            <person name="Sharon I."/>
            <person name="Castelle C.J."/>
            <person name="Probst A.J."/>
            <person name="Thomas B.C."/>
            <person name="Singh A."/>
            <person name="Wilkins M.J."/>
            <person name="Karaoz U."/>
            <person name="Brodie E.L."/>
            <person name="Williams K.H."/>
            <person name="Hubbard S.S."/>
            <person name="Banfield J.F."/>
        </authorList>
    </citation>
    <scope>NUCLEOTIDE SEQUENCE [LARGE SCALE GENOMIC DNA]</scope>
</reference>
<dbReference type="SUPFAM" id="SSF63446">
    <property type="entry name" value="Type I dockerin domain"/>
    <property type="match status" value="1"/>
</dbReference>
<dbReference type="CDD" id="cd14256">
    <property type="entry name" value="Dockerin_I"/>
    <property type="match status" value="1"/>
</dbReference>
<dbReference type="EMBL" id="MFKM01000003">
    <property type="protein sequence ID" value="OGG43880.1"/>
    <property type="molecule type" value="Genomic_DNA"/>
</dbReference>
<dbReference type="InterPro" id="IPR018247">
    <property type="entry name" value="EF_Hand_1_Ca_BS"/>
</dbReference>
<protein>
    <recommendedName>
        <fullName evidence="1">Dockerin domain-containing protein</fullName>
    </recommendedName>
</protein>
<comment type="caution">
    <text evidence="2">The sequence shown here is derived from an EMBL/GenBank/DDBJ whole genome shotgun (WGS) entry which is preliminary data.</text>
</comment>
<gene>
    <name evidence="2" type="ORF">A3G50_00360</name>
</gene>
<evidence type="ECO:0000313" key="2">
    <source>
        <dbReference type="EMBL" id="OGG43880.1"/>
    </source>
</evidence>
<sequence>MKKQEVGFLFSVFVLFLFSNSIVFAVTVNITATVNPTCGNGVVETGEQCDAGGSNGVCPAACSVACAANSCGGGSSGGGGGGGGSVYIATSVIFSGRAYPKSAVTLLKDAQIAATAIAGADANFQVSVSGLLGGNYIFSLYSEDKKGVRSSLLTFPVSVTSGATTNVSGVFISPTIAVDKSEVKRGDDIAIFGQSAPQSDIVISVNSEEEFFGKTISDKDGIYLYNFDSSFVDYGTHYAKSKASIGNQAVSSFSSVISFKVGTKNIFAQLPNKIEKGDLNSDGRVNLVDFSIAAYWHKRPLSTTFKPTEIERLNGDGKIDLIDFSIMAFYWTG</sequence>
<dbReference type="Gene3D" id="1.10.1330.10">
    <property type="entry name" value="Dockerin domain"/>
    <property type="match status" value="1"/>
</dbReference>
<feature type="domain" description="Dockerin" evidence="1">
    <location>
        <begin position="272"/>
        <end position="333"/>
    </location>
</feature>
<proteinExistence type="predicted"/>
<dbReference type="Proteomes" id="UP000176633">
    <property type="component" value="Unassembled WGS sequence"/>
</dbReference>
<dbReference type="PROSITE" id="PS00018">
    <property type="entry name" value="EF_HAND_1"/>
    <property type="match status" value="1"/>
</dbReference>
<dbReference type="InterPro" id="IPR016134">
    <property type="entry name" value="Dockerin_dom"/>
</dbReference>
<dbReference type="STRING" id="1798473.A3G50_00360"/>
<accession>A0A1F6C3X0</accession>
<evidence type="ECO:0000259" key="1">
    <source>
        <dbReference type="PROSITE" id="PS51766"/>
    </source>
</evidence>
<dbReference type="InterPro" id="IPR036439">
    <property type="entry name" value="Dockerin_dom_sf"/>
</dbReference>
<dbReference type="AlphaFoldDB" id="A0A1F6C3X0"/>
<dbReference type="GO" id="GO:0000272">
    <property type="term" value="P:polysaccharide catabolic process"/>
    <property type="evidence" value="ECO:0007669"/>
    <property type="project" value="InterPro"/>
</dbReference>
<name>A0A1F6C3X0_9BACT</name>
<dbReference type="PROSITE" id="PS51766">
    <property type="entry name" value="DOCKERIN"/>
    <property type="match status" value="1"/>
</dbReference>
<organism evidence="2 3">
    <name type="scientific">Candidatus Jorgensenbacteria bacterium RIFCSPLOWO2_12_FULL_42_11</name>
    <dbReference type="NCBI Taxonomy" id="1798473"/>
    <lineage>
        <taxon>Bacteria</taxon>
        <taxon>Candidatus Joergenseniibacteriota</taxon>
    </lineage>
</organism>